<keyword evidence="5 6" id="KW-0472">Membrane</keyword>
<evidence type="ECO:0000313" key="9">
    <source>
        <dbReference type="Proteomes" id="UP000626786"/>
    </source>
</evidence>
<dbReference type="PANTHER" id="PTHR36115">
    <property type="entry name" value="PROLINE-RICH ANTIGEN HOMOLOG-RELATED"/>
    <property type="match status" value="1"/>
</dbReference>
<evidence type="ECO:0000256" key="6">
    <source>
        <dbReference type="SAM" id="Phobius"/>
    </source>
</evidence>
<gene>
    <name evidence="8" type="ORF">H9649_05255</name>
</gene>
<keyword evidence="9" id="KW-1185">Reference proteome</keyword>
<keyword evidence="3 6" id="KW-0812">Transmembrane</keyword>
<accession>A0ABR8U7G5</accession>
<evidence type="ECO:0000256" key="2">
    <source>
        <dbReference type="ARBA" id="ARBA00022475"/>
    </source>
</evidence>
<evidence type="ECO:0000256" key="1">
    <source>
        <dbReference type="ARBA" id="ARBA00004651"/>
    </source>
</evidence>
<dbReference type="Pfam" id="PF06271">
    <property type="entry name" value="RDD"/>
    <property type="match status" value="1"/>
</dbReference>
<dbReference type="PANTHER" id="PTHR36115:SF9">
    <property type="entry name" value="LMO1584 PROTEIN"/>
    <property type="match status" value="1"/>
</dbReference>
<organism evidence="8 9">
    <name type="scientific">Sporosarcina quadrami</name>
    <dbReference type="NCBI Taxonomy" id="2762234"/>
    <lineage>
        <taxon>Bacteria</taxon>
        <taxon>Bacillati</taxon>
        <taxon>Bacillota</taxon>
        <taxon>Bacilli</taxon>
        <taxon>Bacillales</taxon>
        <taxon>Caryophanaceae</taxon>
        <taxon>Sporosarcina</taxon>
    </lineage>
</organism>
<dbReference type="RefSeq" id="WP_191693681.1">
    <property type="nucleotide sequence ID" value="NZ_JACSQN010000004.1"/>
</dbReference>
<protein>
    <submittedName>
        <fullName evidence="8">RDD family protein</fullName>
    </submittedName>
</protein>
<sequence>MLYAGFWIRVLANIIDSIVLFIPLFIINFVLQMMLLVTDSEGVIVGVLIVLILTNIVLVALYYTLTTSSRMQGTVGKRLLNLRVVDAEGNRISAGRSFGRFLSYMLSGIFYIGYIMVGITPEKRGLHDYIAGTWVIKN</sequence>
<evidence type="ECO:0000313" key="8">
    <source>
        <dbReference type="EMBL" id="MBD7983977.1"/>
    </source>
</evidence>
<dbReference type="EMBL" id="JACSQN010000004">
    <property type="protein sequence ID" value="MBD7983977.1"/>
    <property type="molecule type" value="Genomic_DNA"/>
</dbReference>
<dbReference type="InterPro" id="IPR010432">
    <property type="entry name" value="RDD"/>
</dbReference>
<feature type="transmembrane region" description="Helical" evidence="6">
    <location>
        <begin position="101"/>
        <end position="119"/>
    </location>
</feature>
<proteinExistence type="predicted"/>
<keyword evidence="2" id="KW-1003">Cell membrane</keyword>
<feature type="domain" description="RDD" evidence="7">
    <location>
        <begin position="3"/>
        <end position="132"/>
    </location>
</feature>
<comment type="subcellular location">
    <subcellularLocation>
        <location evidence="1">Cell membrane</location>
        <topology evidence="1">Multi-pass membrane protein</topology>
    </subcellularLocation>
</comment>
<name>A0ABR8U7G5_9BACL</name>
<feature type="transmembrane region" description="Helical" evidence="6">
    <location>
        <begin position="6"/>
        <end position="31"/>
    </location>
</feature>
<dbReference type="InterPro" id="IPR051791">
    <property type="entry name" value="Pra-immunoreactive"/>
</dbReference>
<reference evidence="8 9" key="1">
    <citation type="submission" date="2020-08" db="EMBL/GenBank/DDBJ databases">
        <title>A Genomic Blueprint of the Chicken Gut Microbiome.</title>
        <authorList>
            <person name="Gilroy R."/>
            <person name="Ravi A."/>
            <person name="Getino M."/>
            <person name="Pursley I."/>
            <person name="Horton D.L."/>
            <person name="Alikhan N.-F."/>
            <person name="Baker D."/>
            <person name="Gharbi K."/>
            <person name="Hall N."/>
            <person name="Watson M."/>
            <person name="Adriaenssens E.M."/>
            <person name="Foster-Nyarko E."/>
            <person name="Jarju S."/>
            <person name="Secka A."/>
            <person name="Antonio M."/>
            <person name="Oren A."/>
            <person name="Chaudhuri R."/>
            <person name="La Ragione R.M."/>
            <person name="Hildebrand F."/>
            <person name="Pallen M.J."/>
        </authorList>
    </citation>
    <scope>NUCLEOTIDE SEQUENCE [LARGE SCALE GENOMIC DNA]</scope>
    <source>
        <strain evidence="8 9">Sa2YVA2</strain>
    </source>
</reference>
<evidence type="ECO:0000256" key="5">
    <source>
        <dbReference type="ARBA" id="ARBA00023136"/>
    </source>
</evidence>
<comment type="caution">
    <text evidence="8">The sequence shown here is derived from an EMBL/GenBank/DDBJ whole genome shotgun (WGS) entry which is preliminary data.</text>
</comment>
<dbReference type="Proteomes" id="UP000626786">
    <property type="component" value="Unassembled WGS sequence"/>
</dbReference>
<evidence type="ECO:0000256" key="3">
    <source>
        <dbReference type="ARBA" id="ARBA00022692"/>
    </source>
</evidence>
<evidence type="ECO:0000259" key="7">
    <source>
        <dbReference type="Pfam" id="PF06271"/>
    </source>
</evidence>
<keyword evidence="4 6" id="KW-1133">Transmembrane helix</keyword>
<evidence type="ECO:0000256" key="4">
    <source>
        <dbReference type="ARBA" id="ARBA00022989"/>
    </source>
</evidence>
<feature type="transmembrane region" description="Helical" evidence="6">
    <location>
        <begin position="43"/>
        <end position="65"/>
    </location>
</feature>